<dbReference type="EMBL" id="MHTH01000006">
    <property type="protein sequence ID" value="OHA59040.1"/>
    <property type="molecule type" value="Genomic_DNA"/>
</dbReference>
<feature type="binding site" evidence="6">
    <location>
        <position position="97"/>
    </location>
    <ligand>
        <name>substrate</name>
    </ligand>
</feature>
<sequence>MAKLILLRHLQSQWNKENKFTGWTDVLLSEEGIEKASIIADKLMAEPIDLVFTSPLVRNKNTAELVLKYLNRPDIADIKIDKAFDERNYGVWQGLDKGAVKQKYGEEEYRRLRRSWTGKPEGGESLQDVYERVVPYYKNAIEPELRAGKNCLVVASHNSLRALAKYLENIADEAIIDFEIPNGGVVIYELDESLQIKNKETR</sequence>
<name>A0A1G2QEM6_9BACT</name>
<feature type="binding site" evidence="6">
    <location>
        <begin position="21"/>
        <end position="22"/>
    </location>
    <ligand>
        <name>substrate</name>
    </ligand>
</feature>
<dbReference type="SMART" id="SM00855">
    <property type="entry name" value="PGAM"/>
    <property type="match status" value="1"/>
</dbReference>
<comment type="caution">
    <text evidence="7">The sequence shown here is derived from an EMBL/GenBank/DDBJ whole genome shotgun (WGS) entry which is preliminary data.</text>
</comment>
<dbReference type="Gene3D" id="3.40.50.1240">
    <property type="entry name" value="Phosphoglycerate mutase-like"/>
    <property type="match status" value="1"/>
</dbReference>
<dbReference type="GO" id="GO:0004619">
    <property type="term" value="F:phosphoglycerate mutase activity"/>
    <property type="evidence" value="ECO:0007669"/>
    <property type="project" value="UniProtKB-EC"/>
</dbReference>
<dbReference type="Proteomes" id="UP000176222">
    <property type="component" value="Unassembled WGS sequence"/>
</dbReference>
<evidence type="ECO:0000256" key="5">
    <source>
        <dbReference type="PIRSR" id="PIRSR613078-1"/>
    </source>
</evidence>
<organism evidence="7 8">
    <name type="scientific">Candidatus Vogelbacteria bacterium RIFOXYB1_FULL_42_16</name>
    <dbReference type="NCBI Taxonomy" id="1802436"/>
    <lineage>
        <taxon>Bacteria</taxon>
        <taxon>Candidatus Vogeliibacteriota</taxon>
    </lineage>
</organism>
<feature type="binding site" evidence="6">
    <location>
        <begin position="86"/>
        <end position="89"/>
    </location>
    <ligand>
        <name>substrate</name>
    </ligand>
</feature>
<dbReference type="EC" id="5.4.2.11" evidence="2"/>
<dbReference type="InterPro" id="IPR029033">
    <property type="entry name" value="His_PPase_superfam"/>
</dbReference>
<keyword evidence="3" id="KW-0324">Glycolysis</keyword>
<dbReference type="InterPro" id="IPR005952">
    <property type="entry name" value="Phosphogly_mut1"/>
</dbReference>
<evidence type="ECO:0000313" key="7">
    <source>
        <dbReference type="EMBL" id="OHA59040.1"/>
    </source>
</evidence>
<feature type="active site" description="Proton donor/acceptor" evidence="5">
    <location>
        <position position="86"/>
    </location>
</feature>
<protein>
    <recommendedName>
        <fullName evidence="2">phosphoglycerate mutase (2,3-diphosphoglycerate-dependent)</fullName>
        <ecNumber evidence="2">5.4.2.11</ecNumber>
    </recommendedName>
</protein>
<evidence type="ECO:0000256" key="1">
    <source>
        <dbReference type="ARBA" id="ARBA00006717"/>
    </source>
</evidence>
<evidence type="ECO:0000256" key="6">
    <source>
        <dbReference type="PIRSR" id="PIRSR613078-2"/>
    </source>
</evidence>
<feature type="binding site" evidence="6">
    <location>
        <position position="58"/>
    </location>
    <ligand>
        <name>substrate</name>
    </ligand>
</feature>
<evidence type="ECO:0000256" key="4">
    <source>
        <dbReference type="ARBA" id="ARBA00023235"/>
    </source>
</evidence>
<dbReference type="AlphaFoldDB" id="A0A1G2QEM6"/>
<dbReference type="GO" id="GO:0006096">
    <property type="term" value="P:glycolytic process"/>
    <property type="evidence" value="ECO:0007669"/>
    <property type="project" value="UniProtKB-KW"/>
</dbReference>
<feature type="active site" description="Tele-phosphohistidine intermediate" evidence="5">
    <location>
        <position position="9"/>
    </location>
</feature>
<proteinExistence type="inferred from homology"/>
<dbReference type="NCBIfam" id="TIGR01258">
    <property type="entry name" value="pgm_1"/>
    <property type="match status" value="1"/>
</dbReference>
<dbReference type="Pfam" id="PF00300">
    <property type="entry name" value="His_Phos_1"/>
    <property type="match status" value="1"/>
</dbReference>
<keyword evidence="4" id="KW-0413">Isomerase</keyword>
<dbReference type="CDD" id="cd07067">
    <property type="entry name" value="HP_PGM_like"/>
    <property type="match status" value="1"/>
</dbReference>
<reference evidence="7 8" key="1">
    <citation type="journal article" date="2016" name="Nat. Commun.">
        <title>Thousands of microbial genomes shed light on interconnected biogeochemical processes in an aquifer system.</title>
        <authorList>
            <person name="Anantharaman K."/>
            <person name="Brown C.T."/>
            <person name="Hug L.A."/>
            <person name="Sharon I."/>
            <person name="Castelle C.J."/>
            <person name="Probst A.J."/>
            <person name="Thomas B.C."/>
            <person name="Singh A."/>
            <person name="Wilkins M.J."/>
            <person name="Karaoz U."/>
            <person name="Brodie E.L."/>
            <person name="Williams K.H."/>
            <person name="Hubbard S.S."/>
            <person name="Banfield J.F."/>
        </authorList>
    </citation>
    <scope>NUCLEOTIDE SEQUENCE [LARGE SCALE GENOMIC DNA]</scope>
</reference>
<comment type="similarity">
    <text evidence="1">Belongs to the phosphoglycerate mutase family. BPG-dependent PGAM subfamily.</text>
</comment>
<accession>A0A1G2QEM6</accession>
<feature type="binding site" evidence="6">
    <location>
        <begin position="8"/>
        <end position="15"/>
    </location>
    <ligand>
        <name>substrate</name>
    </ligand>
</feature>
<gene>
    <name evidence="7" type="ORF">A2370_00775</name>
</gene>
<dbReference type="InterPro" id="IPR013078">
    <property type="entry name" value="His_Pase_superF_clade-1"/>
</dbReference>
<dbReference type="PIRSF" id="PIRSF000709">
    <property type="entry name" value="6PFK_2-Ptase"/>
    <property type="match status" value="1"/>
</dbReference>
<evidence type="ECO:0000256" key="3">
    <source>
        <dbReference type="ARBA" id="ARBA00023152"/>
    </source>
</evidence>
<evidence type="ECO:0000256" key="2">
    <source>
        <dbReference type="ARBA" id="ARBA00012028"/>
    </source>
</evidence>
<dbReference type="STRING" id="1802436.A2370_00775"/>
<feature type="binding site" evidence="6">
    <location>
        <begin position="113"/>
        <end position="114"/>
    </location>
    <ligand>
        <name>substrate</name>
    </ligand>
</feature>
<dbReference type="PANTHER" id="PTHR11931">
    <property type="entry name" value="PHOSPHOGLYCERATE MUTASE"/>
    <property type="match status" value="1"/>
</dbReference>
<dbReference type="SUPFAM" id="SSF53254">
    <property type="entry name" value="Phosphoglycerate mutase-like"/>
    <property type="match status" value="1"/>
</dbReference>
<evidence type="ECO:0000313" key="8">
    <source>
        <dbReference type="Proteomes" id="UP000176222"/>
    </source>
</evidence>